<reference evidence="1" key="1">
    <citation type="submission" date="2021-02" db="EMBL/GenBank/DDBJ databases">
        <authorList>
            <person name="Nowell W R."/>
        </authorList>
    </citation>
    <scope>NUCLEOTIDE SEQUENCE</scope>
</reference>
<comment type="caution">
    <text evidence="1">The sequence shown here is derived from an EMBL/GenBank/DDBJ whole genome shotgun (WGS) entry which is preliminary data.</text>
</comment>
<evidence type="ECO:0000313" key="1">
    <source>
        <dbReference type="EMBL" id="CAF1327124.1"/>
    </source>
</evidence>
<gene>
    <name evidence="1" type="ORF">XAT740_LOCUS30235</name>
</gene>
<sequence>MSLGTSAVSGNLAQCNVFSATIVNKTSDQIHCFVEYHTKSGSDNEVVDFDVTANDEYKCEEKVHSMSTHNTGQSPQSHVFPKVIHSIKICKADGSTLTAKAPFDNVPHKDVRNWKFVVENNQIRSEKN</sequence>
<evidence type="ECO:0000313" key="2">
    <source>
        <dbReference type="Proteomes" id="UP000663828"/>
    </source>
</evidence>
<accession>A0A815FLK3</accession>
<dbReference type="EMBL" id="CAJNOR010002678">
    <property type="protein sequence ID" value="CAF1327124.1"/>
    <property type="molecule type" value="Genomic_DNA"/>
</dbReference>
<protein>
    <submittedName>
        <fullName evidence="1">Uncharacterized protein</fullName>
    </submittedName>
</protein>
<proteinExistence type="predicted"/>
<organism evidence="1 2">
    <name type="scientific">Adineta ricciae</name>
    <name type="common">Rotifer</name>
    <dbReference type="NCBI Taxonomy" id="249248"/>
    <lineage>
        <taxon>Eukaryota</taxon>
        <taxon>Metazoa</taxon>
        <taxon>Spiralia</taxon>
        <taxon>Gnathifera</taxon>
        <taxon>Rotifera</taxon>
        <taxon>Eurotatoria</taxon>
        <taxon>Bdelloidea</taxon>
        <taxon>Adinetida</taxon>
        <taxon>Adinetidae</taxon>
        <taxon>Adineta</taxon>
    </lineage>
</organism>
<keyword evidence="2" id="KW-1185">Reference proteome</keyword>
<dbReference type="Proteomes" id="UP000663828">
    <property type="component" value="Unassembled WGS sequence"/>
</dbReference>
<name>A0A815FLK3_ADIRI</name>
<dbReference type="AlphaFoldDB" id="A0A815FLK3"/>